<dbReference type="SUPFAM" id="SSF81321">
    <property type="entry name" value="Family A G protein-coupled receptor-like"/>
    <property type="match status" value="1"/>
</dbReference>
<keyword evidence="6 10" id="KW-0297">G-protein coupled receptor</keyword>
<evidence type="ECO:0000256" key="3">
    <source>
        <dbReference type="ARBA" id="ARBA00022475"/>
    </source>
</evidence>
<sequence length="337" mass="38498">MAEDNQPKNSSDFFNITSTSVLPTEEEWTDLLIHSLKTSIMVSIIVVSIFGNLLIIVSVMRHRKLRILTNYYVISLALADMLLAMFVMTFNFSVQFFGRWVFGYFMCDFWNSIDVYLSTVSILHLCCISVDRYYAIVKPLKYNISMTKKVVAMMILGTWTCPSLLLVPIYQGWYTTEDNQIFRENNPDTCEFVVNKPYSVISSSISFWIPCTIMIYMYSAIFKEANRQEKEMFNRHGTALLLHQNNSNGDMLSNSSKTLTLHEMNQETPTKDKNIIKMKREHKAARTLAYAVAPPQILTDSTFGGGRTMTVPEVSTLKRILSMSTEEEALSSGRASE</sequence>
<evidence type="ECO:0000259" key="12">
    <source>
        <dbReference type="PROSITE" id="PS50262"/>
    </source>
</evidence>
<comment type="caution">
    <text evidence="13">The sequence shown here is derived from an EMBL/GenBank/DDBJ whole genome shotgun (WGS) entry which is preliminary data.</text>
</comment>
<dbReference type="AlphaFoldDB" id="A0ABD2MNE5"/>
<evidence type="ECO:0000256" key="9">
    <source>
        <dbReference type="ARBA" id="ARBA00023224"/>
    </source>
</evidence>
<feature type="transmembrane region" description="Helical" evidence="11">
    <location>
        <begin position="150"/>
        <end position="170"/>
    </location>
</feature>
<gene>
    <name evidence="13" type="ORF">HHI36_006998</name>
</gene>
<dbReference type="PRINTS" id="PR00237">
    <property type="entry name" value="GPCRRHODOPSN"/>
</dbReference>
<dbReference type="EMBL" id="JABFTP020000021">
    <property type="protein sequence ID" value="KAL3267857.1"/>
    <property type="molecule type" value="Genomic_DNA"/>
</dbReference>
<dbReference type="PROSITE" id="PS50262">
    <property type="entry name" value="G_PROTEIN_RECEP_F1_2"/>
    <property type="match status" value="1"/>
</dbReference>
<dbReference type="Proteomes" id="UP001516400">
    <property type="component" value="Unassembled WGS sequence"/>
</dbReference>
<evidence type="ECO:0000256" key="10">
    <source>
        <dbReference type="RuleBase" id="RU000688"/>
    </source>
</evidence>
<keyword evidence="14" id="KW-1185">Reference proteome</keyword>
<keyword evidence="8 10" id="KW-0675">Receptor</keyword>
<dbReference type="GO" id="GO:0005886">
    <property type="term" value="C:plasma membrane"/>
    <property type="evidence" value="ECO:0007669"/>
    <property type="project" value="UniProtKB-SubCell"/>
</dbReference>
<comment type="subcellular location">
    <subcellularLocation>
        <location evidence="1">Cell membrane</location>
        <topology evidence="1">Multi-pass membrane protein</topology>
    </subcellularLocation>
</comment>
<evidence type="ECO:0000313" key="14">
    <source>
        <dbReference type="Proteomes" id="UP001516400"/>
    </source>
</evidence>
<evidence type="ECO:0000256" key="1">
    <source>
        <dbReference type="ARBA" id="ARBA00004651"/>
    </source>
</evidence>
<dbReference type="InterPro" id="IPR017452">
    <property type="entry name" value="GPCR_Rhodpsn_7TM"/>
</dbReference>
<evidence type="ECO:0000256" key="4">
    <source>
        <dbReference type="ARBA" id="ARBA00022692"/>
    </source>
</evidence>
<feature type="transmembrane region" description="Helical" evidence="11">
    <location>
        <begin position="109"/>
        <end position="130"/>
    </location>
</feature>
<dbReference type="InterPro" id="IPR000276">
    <property type="entry name" value="GPCR_Rhodpsn"/>
</dbReference>
<evidence type="ECO:0000256" key="5">
    <source>
        <dbReference type="ARBA" id="ARBA00022989"/>
    </source>
</evidence>
<keyword evidence="5 11" id="KW-1133">Transmembrane helix</keyword>
<dbReference type="GO" id="GO:0004930">
    <property type="term" value="F:G protein-coupled receptor activity"/>
    <property type="evidence" value="ECO:0007669"/>
    <property type="project" value="UniProtKB-KW"/>
</dbReference>
<feature type="transmembrane region" description="Helical" evidence="11">
    <location>
        <begin position="71"/>
        <end position="97"/>
    </location>
</feature>
<dbReference type="PANTHER" id="PTHR24248:SF187">
    <property type="entry name" value="OCTOPAMINE RECEPTOR BETA-2R"/>
    <property type="match status" value="1"/>
</dbReference>
<evidence type="ECO:0000313" key="13">
    <source>
        <dbReference type="EMBL" id="KAL3267857.1"/>
    </source>
</evidence>
<feature type="transmembrane region" description="Helical" evidence="11">
    <location>
        <begin position="205"/>
        <end position="222"/>
    </location>
</feature>
<dbReference type="PANTHER" id="PTHR24248">
    <property type="entry name" value="ADRENERGIC RECEPTOR-RELATED G-PROTEIN COUPLED RECEPTOR"/>
    <property type="match status" value="1"/>
</dbReference>
<keyword evidence="7 11" id="KW-0472">Membrane</keyword>
<evidence type="ECO:0000256" key="8">
    <source>
        <dbReference type="ARBA" id="ARBA00023170"/>
    </source>
</evidence>
<protein>
    <recommendedName>
        <fullName evidence="12">G-protein coupled receptors family 1 profile domain-containing protein</fullName>
    </recommendedName>
</protein>
<evidence type="ECO:0000256" key="7">
    <source>
        <dbReference type="ARBA" id="ARBA00023136"/>
    </source>
</evidence>
<evidence type="ECO:0000256" key="6">
    <source>
        <dbReference type="ARBA" id="ARBA00023040"/>
    </source>
</evidence>
<dbReference type="Pfam" id="PF00001">
    <property type="entry name" value="7tm_1"/>
    <property type="match status" value="1"/>
</dbReference>
<dbReference type="Gene3D" id="1.20.1070.10">
    <property type="entry name" value="Rhodopsin 7-helix transmembrane proteins"/>
    <property type="match status" value="1"/>
</dbReference>
<keyword evidence="9 10" id="KW-0807">Transducer</keyword>
<keyword evidence="3" id="KW-1003">Cell membrane</keyword>
<dbReference type="PROSITE" id="PS00237">
    <property type="entry name" value="G_PROTEIN_RECEP_F1_1"/>
    <property type="match status" value="1"/>
</dbReference>
<feature type="transmembrane region" description="Helical" evidence="11">
    <location>
        <begin position="40"/>
        <end position="59"/>
    </location>
</feature>
<evidence type="ECO:0000256" key="11">
    <source>
        <dbReference type="SAM" id="Phobius"/>
    </source>
</evidence>
<feature type="domain" description="G-protein coupled receptors family 1 profile" evidence="12">
    <location>
        <begin position="51"/>
        <end position="293"/>
    </location>
</feature>
<evidence type="ECO:0000256" key="2">
    <source>
        <dbReference type="ARBA" id="ARBA00010663"/>
    </source>
</evidence>
<name>A0ABD2MNE5_9CUCU</name>
<accession>A0ABD2MNE5</accession>
<comment type="similarity">
    <text evidence="2 10">Belongs to the G-protein coupled receptor 1 family.</text>
</comment>
<reference evidence="13 14" key="1">
    <citation type="journal article" date="2021" name="BMC Biol.">
        <title>Horizontally acquired antibacterial genes associated with adaptive radiation of ladybird beetles.</title>
        <authorList>
            <person name="Li H.S."/>
            <person name="Tang X.F."/>
            <person name="Huang Y.H."/>
            <person name="Xu Z.Y."/>
            <person name="Chen M.L."/>
            <person name="Du X.Y."/>
            <person name="Qiu B.Y."/>
            <person name="Chen P.T."/>
            <person name="Zhang W."/>
            <person name="Slipinski A."/>
            <person name="Escalona H.E."/>
            <person name="Waterhouse R.M."/>
            <person name="Zwick A."/>
            <person name="Pang H."/>
        </authorList>
    </citation>
    <scope>NUCLEOTIDE SEQUENCE [LARGE SCALE GENOMIC DNA]</scope>
    <source>
        <strain evidence="13">SYSU2018</strain>
    </source>
</reference>
<proteinExistence type="inferred from homology"/>
<organism evidence="13 14">
    <name type="scientific">Cryptolaemus montrouzieri</name>
    <dbReference type="NCBI Taxonomy" id="559131"/>
    <lineage>
        <taxon>Eukaryota</taxon>
        <taxon>Metazoa</taxon>
        <taxon>Ecdysozoa</taxon>
        <taxon>Arthropoda</taxon>
        <taxon>Hexapoda</taxon>
        <taxon>Insecta</taxon>
        <taxon>Pterygota</taxon>
        <taxon>Neoptera</taxon>
        <taxon>Endopterygota</taxon>
        <taxon>Coleoptera</taxon>
        <taxon>Polyphaga</taxon>
        <taxon>Cucujiformia</taxon>
        <taxon>Coccinelloidea</taxon>
        <taxon>Coccinellidae</taxon>
        <taxon>Scymninae</taxon>
        <taxon>Scymnini</taxon>
        <taxon>Cryptolaemus</taxon>
    </lineage>
</organism>
<keyword evidence="4 10" id="KW-0812">Transmembrane</keyword>